<sequence>MNKSIIKIYDSFDKSELNIFFDNLIKFVNKYDSEFQKHTSLEYLNSIKKFKSQDFILGHSDDSLELGISFYKKKIEENQDEEATCNQVSSLIWALSAYMTDELCPICSESNLRLTVMKQEENQIVKFCDECLSTIINDNYVKIEGELIPASKKMVESYLEI</sequence>
<keyword evidence="2" id="KW-1185">Reference proteome</keyword>
<dbReference type="Proteomes" id="UP000067523">
    <property type="component" value="Chromosome"/>
</dbReference>
<dbReference type="EMBL" id="CP013655">
    <property type="protein sequence ID" value="ALS37708.1"/>
    <property type="molecule type" value="Genomic_DNA"/>
</dbReference>
<evidence type="ECO:0000313" key="2">
    <source>
        <dbReference type="Proteomes" id="UP000067523"/>
    </source>
</evidence>
<gene>
    <name evidence="1" type="ORF">ATZ35_11260</name>
</gene>
<dbReference type="AlphaFoldDB" id="A0A0U2VJI9"/>
<dbReference type="KEGG" id="erx:ATZ35_11260"/>
<protein>
    <submittedName>
        <fullName evidence="1">Uncharacterized protein</fullName>
    </submittedName>
</protein>
<name>A0A0U2VJI9_9ENTE</name>
<organism evidence="1 2">
    <name type="scientific">Enterococcus rotai</name>
    <dbReference type="NCBI Taxonomy" id="118060"/>
    <lineage>
        <taxon>Bacteria</taxon>
        <taxon>Bacillati</taxon>
        <taxon>Bacillota</taxon>
        <taxon>Bacilli</taxon>
        <taxon>Lactobacillales</taxon>
        <taxon>Enterococcaceae</taxon>
        <taxon>Enterococcus</taxon>
    </lineage>
</organism>
<accession>A0A0U2VJI9</accession>
<reference evidence="2" key="1">
    <citation type="submission" date="2015-12" db="EMBL/GenBank/DDBJ databases">
        <authorList>
            <person name="Lauer A."/>
            <person name="Humrighouse B."/>
            <person name="Loparev V."/>
            <person name="Shewmaker P.L."/>
            <person name="Whitney A.M."/>
            <person name="McLaughlin R.W."/>
        </authorList>
    </citation>
    <scope>NUCLEOTIDE SEQUENCE [LARGE SCALE GENOMIC DNA]</scope>
    <source>
        <strain evidence="2">LMG 26678</strain>
    </source>
</reference>
<proteinExistence type="predicted"/>
<evidence type="ECO:0000313" key="1">
    <source>
        <dbReference type="EMBL" id="ALS37708.1"/>
    </source>
</evidence>
<dbReference type="RefSeq" id="WP_208927334.1">
    <property type="nucleotide sequence ID" value="NZ_CP013655.1"/>
</dbReference>